<dbReference type="AlphaFoldDB" id="A0A1N6EHK9"/>
<proteinExistence type="predicted"/>
<sequence>MGFIYKKRTALALLASVAIAAPASLSAQEEEKPLLTVYGTPPADLTGLTEGPEIKGFISARGDARMQVTGENGIGTVVMLSQGTEIRARKGLLGLGRARLGEDALLNGLPVTVKTVEWGGGLVASHIALKNKDLKTASMIRNGTAQGFAEQTAATEALRGRMGDIDKYNIKGTTNVYFDTGKWKLSSQAEGELCNTAAQAEAMDNALLLVVGYTDSVGSQEYNQVLSERRAGRVVNYLQQACGWKPYRMLTPTGMAEADPMADNTTAEGKAQNRRVAVNVLVSKSVDGL</sequence>
<feature type="chain" id="PRO_5012342300" evidence="5">
    <location>
        <begin position="21"/>
        <end position="289"/>
    </location>
</feature>
<accession>A0A1N6EHK9</accession>
<dbReference type="Proteomes" id="UP000185192">
    <property type="component" value="Unassembled WGS sequence"/>
</dbReference>
<dbReference type="STRING" id="1123272.SAMN02745824_1923"/>
<evidence type="ECO:0000256" key="2">
    <source>
        <dbReference type="ARBA" id="ARBA00023136"/>
    </source>
</evidence>
<comment type="subcellular location">
    <subcellularLocation>
        <location evidence="1">Cell outer membrane</location>
    </subcellularLocation>
</comment>
<dbReference type="PRINTS" id="PR01021">
    <property type="entry name" value="OMPADOMAIN"/>
</dbReference>
<dbReference type="EMBL" id="FSQW01000002">
    <property type="protein sequence ID" value="SIN82502.1"/>
    <property type="molecule type" value="Genomic_DNA"/>
</dbReference>
<keyword evidence="3" id="KW-0998">Cell outer membrane</keyword>
<evidence type="ECO:0000256" key="1">
    <source>
        <dbReference type="ARBA" id="ARBA00004442"/>
    </source>
</evidence>
<dbReference type="InterPro" id="IPR036737">
    <property type="entry name" value="OmpA-like_sf"/>
</dbReference>
<organism evidence="7 8">
    <name type="scientific">Parasphingorhabdus marina DSM 22363</name>
    <dbReference type="NCBI Taxonomy" id="1123272"/>
    <lineage>
        <taxon>Bacteria</taxon>
        <taxon>Pseudomonadati</taxon>
        <taxon>Pseudomonadota</taxon>
        <taxon>Alphaproteobacteria</taxon>
        <taxon>Sphingomonadales</taxon>
        <taxon>Sphingomonadaceae</taxon>
        <taxon>Parasphingorhabdus</taxon>
    </lineage>
</organism>
<dbReference type="Gene3D" id="3.30.1330.60">
    <property type="entry name" value="OmpA-like domain"/>
    <property type="match status" value="1"/>
</dbReference>
<evidence type="ECO:0000256" key="3">
    <source>
        <dbReference type="ARBA" id="ARBA00023237"/>
    </source>
</evidence>
<dbReference type="CDD" id="cd07185">
    <property type="entry name" value="OmpA_C-like"/>
    <property type="match status" value="1"/>
</dbReference>
<dbReference type="PANTHER" id="PTHR30329:SF21">
    <property type="entry name" value="LIPOPROTEIN YIAD-RELATED"/>
    <property type="match status" value="1"/>
</dbReference>
<name>A0A1N6EHK9_9SPHN</name>
<dbReference type="Pfam" id="PF00691">
    <property type="entry name" value="OmpA"/>
    <property type="match status" value="1"/>
</dbReference>
<dbReference type="InterPro" id="IPR050330">
    <property type="entry name" value="Bact_OuterMem_StrucFunc"/>
</dbReference>
<evidence type="ECO:0000256" key="4">
    <source>
        <dbReference type="PROSITE-ProRule" id="PRU00473"/>
    </source>
</evidence>
<evidence type="ECO:0000256" key="5">
    <source>
        <dbReference type="SAM" id="SignalP"/>
    </source>
</evidence>
<dbReference type="InterPro" id="IPR006664">
    <property type="entry name" value="OMP_bac"/>
</dbReference>
<dbReference type="PANTHER" id="PTHR30329">
    <property type="entry name" value="STATOR ELEMENT OF FLAGELLAR MOTOR COMPLEX"/>
    <property type="match status" value="1"/>
</dbReference>
<dbReference type="InterPro" id="IPR006665">
    <property type="entry name" value="OmpA-like"/>
</dbReference>
<dbReference type="SUPFAM" id="SSF103088">
    <property type="entry name" value="OmpA-like"/>
    <property type="match status" value="1"/>
</dbReference>
<dbReference type="OrthoDB" id="113254at2"/>
<evidence type="ECO:0000313" key="7">
    <source>
        <dbReference type="EMBL" id="SIN82502.1"/>
    </source>
</evidence>
<keyword evidence="8" id="KW-1185">Reference proteome</keyword>
<reference evidence="8" key="1">
    <citation type="submission" date="2016-11" db="EMBL/GenBank/DDBJ databases">
        <authorList>
            <person name="Varghese N."/>
            <person name="Submissions S."/>
        </authorList>
    </citation>
    <scope>NUCLEOTIDE SEQUENCE [LARGE SCALE GENOMIC DNA]</scope>
    <source>
        <strain evidence="8">DSM 22363</strain>
    </source>
</reference>
<evidence type="ECO:0000313" key="8">
    <source>
        <dbReference type="Proteomes" id="UP000185192"/>
    </source>
</evidence>
<evidence type="ECO:0000259" key="6">
    <source>
        <dbReference type="PROSITE" id="PS51123"/>
    </source>
</evidence>
<dbReference type="RefSeq" id="WP_074205041.1">
    <property type="nucleotide sequence ID" value="NZ_FSQW01000002.1"/>
</dbReference>
<dbReference type="GO" id="GO:0009279">
    <property type="term" value="C:cell outer membrane"/>
    <property type="evidence" value="ECO:0007669"/>
    <property type="project" value="UniProtKB-SubCell"/>
</dbReference>
<feature type="domain" description="OmpA-like" evidence="6">
    <location>
        <begin position="165"/>
        <end position="284"/>
    </location>
</feature>
<keyword evidence="2 4" id="KW-0472">Membrane</keyword>
<protein>
    <submittedName>
        <fullName evidence="7">OmpA family protein</fullName>
    </submittedName>
</protein>
<feature type="signal peptide" evidence="5">
    <location>
        <begin position="1"/>
        <end position="20"/>
    </location>
</feature>
<gene>
    <name evidence="7" type="ORF">SAMN02745824_1923</name>
</gene>
<keyword evidence="5" id="KW-0732">Signal</keyword>
<dbReference type="PROSITE" id="PS51123">
    <property type="entry name" value="OMPA_2"/>
    <property type="match status" value="1"/>
</dbReference>